<dbReference type="Gene3D" id="3.90.1150.10">
    <property type="entry name" value="Aspartate Aminotransferase, domain 1"/>
    <property type="match status" value="1"/>
</dbReference>
<dbReference type="AlphaFoldDB" id="A0A7X5Y705"/>
<dbReference type="CDD" id="cd00609">
    <property type="entry name" value="AAT_like"/>
    <property type="match status" value="1"/>
</dbReference>
<evidence type="ECO:0000256" key="4">
    <source>
        <dbReference type="ARBA" id="ARBA00022898"/>
    </source>
</evidence>
<protein>
    <submittedName>
        <fullName evidence="6">Aspartate/methionine/tyrosine aminotransferase</fullName>
    </submittedName>
</protein>
<evidence type="ECO:0000313" key="6">
    <source>
        <dbReference type="EMBL" id="NJC06274.1"/>
    </source>
</evidence>
<dbReference type="InterPro" id="IPR051326">
    <property type="entry name" value="Kynurenine-oxoglutarate_AT"/>
</dbReference>
<evidence type="ECO:0000313" key="7">
    <source>
        <dbReference type="Proteomes" id="UP000558192"/>
    </source>
</evidence>
<proteinExistence type="predicted"/>
<dbReference type="RefSeq" id="WP_342448517.1">
    <property type="nucleotide sequence ID" value="NZ_JAATJC010000001.1"/>
</dbReference>
<dbReference type="GO" id="GO:0030170">
    <property type="term" value="F:pyridoxal phosphate binding"/>
    <property type="evidence" value="ECO:0007669"/>
    <property type="project" value="InterPro"/>
</dbReference>
<feature type="domain" description="Aminotransferase class I/classII large" evidence="5">
    <location>
        <begin position="26"/>
        <end position="371"/>
    </location>
</feature>
<sequence>MNPQFETMKVSIFEEMSLAAARHGALNLGQGFPDFGWPDPLLDEAARLVREGSNQYPPSRGLPVLREALTAFYADRQGLTLTPEQFVVTSGATEAIAAVLLAALEPGDGAIVIAPAYDAYAPLIRRAGGHVQEVVLRPPTWQVDRASLEAVITPATRLLVVNNPHNPTGRLLDARELQLLADVAREHDLLILSDEVWEEVLAPGVRFTSLASIAPERTIKVGSAGKIFSLTGWKVGWAAGPAELASVIARAHQYLTFATPPHLQAAVAFGLGHGEWLDGPRHGFARARQRLAEGLERAGYALLPSEGTYFQCVDLRASGIGLDDRAFATLAVEQAGIAVIPLSPFTEGEPERGLVRLCFAKRDETIDGAIAAMATARQLALTI</sequence>
<evidence type="ECO:0000256" key="2">
    <source>
        <dbReference type="ARBA" id="ARBA00022576"/>
    </source>
</evidence>
<dbReference type="InterPro" id="IPR015424">
    <property type="entry name" value="PyrdxlP-dep_Trfase"/>
</dbReference>
<dbReference type="PANTHER" id="PTHR43807:SF20">
    <property type="entry name" value="FI04487P"/>
    <property type="match status" value="1"/>
</dbReference>
<dbReference type="EMBL" id="JAATJC010000001">
    <property type="protein sequence ID" value="NJC06274.1"/>
    <property type="molecule type" value="Genomic_DNA"/>
</dbReference>
<keyword evidence="7" id="KW-1185">Reference proteome</keyword>
<dbReference type="Pfam" id="PF00155">
    <property type="entry name" value="Aminotran_1_2"/>
    <property type="match status" value="1"/>
</dbReference>
<dbReference type="Proteomes" id="UP000558192">
    <property type="component" value="Unassembled WGS sequence"/>
</dbReference>
<gene>
    <name evidence="6" type="ORF">GGQ97_002067</name>
</gene>
<dbReference type="InterPro" id="IPR004839">
    <property type="entry name" value="Aminotransferase_I/II_large"/>
</dbReference>
<keyword evidence="3 6" id="KW-0808">Transferase</keyword>
<dbReference type="InterPro" id="IPR015422">
    <property type="entry name" value="PyrdxlP-dep_Trfase_small"/>
</dbReference>
<comment type="caution">
    <text evidence="6">The sequence shown here is derived from an EMBL/GenBank/DDBJ whole genome shotgun (WGS) entry which is preliminary data.</text>
</comment>
<dbReference type="PANTHER" id="PTHR43807">
    <property type="entry name" value="FI04487P"/>
    <property type="match status" value="1"/>
</dbReference>
<dbReference type="GO" id="GO:0005737">
    <property type="term" value="C:cytoplasm"/>
    <property type="evidence" value="ECO:0007669"/>
    <property type="project" value="TreeGrafter"/>
</dbReference>
<dbReference type="GO" id="GO:0016212">
    <property type="term" value="F:kynurenine-oxoglutarate transaminase activity"/>
    <property type="evidence" value="ECO:0007669"/>
    <property type="project" value="TreeGrafter"/>
</dbReference>
<evidence type="ECO:0000256" key="1">
    <source>
        <dbReference type="ARBA" id="ARBA00001933"/>
    </source>
</evidence>
<dbReference type="InterPro" id="IPR015421">
    <property type="entry name" value="PyrdxlP-dep_Trfase_major"/>
</dbReference>
<evidence type="ECO:0000259" key="5">
    <source>
        <dbReference type="Pfam" id="PF00155"/>
    </source>
</evidence>
<dbReference type="Gene3D" id="3.40.640.10">
    <property type="entry name" value="Type I PLP-dependent aspartate aminotransferase-like (Major domain)"/>
    <property type="match status" value="1"/>
</dbReference>
<organism evidence="6 7">
    <name type="scientific">Sphingomonas kaistensis</name>
    <dbReference type="NCBI Taxonomy" id="298708"/>
    <lineage>
        <taxon>Bacteria</taxon>
        <taxon>Pseudomonadati</taxon>
        <taxon>Pseudomonadota</taxon>
        <taxon>Alphaproteobacteria</taxon>
        <taxon>Sphingomonadales</taxon>
        <taxon>Sphingomonadaceae</taxon>
        <taxon>Sphingomonas</taxon>
    </lineage>
</organism>
<reference evidence="6 7" key="1">
    <citation type="submission" date="2020-03" db="EMBL/GenBank/DDBJ databases">
        <title>Genomic Encyclopedia of Type Strains, Phase IV (KMG-IV): sequencing the most valuable type-strain genomes for metagenomic binning, comparative biology and taxonomic classification.</title>
        <authorList>
            <person name="Goeker M."/>
        </authorList>
    </citation>
    <scope>NUCLEOTIDE SEQUENCE [LARGE SCALE GENOMIC DNA]</scope>
    <source>
        <strain evidence="6 7">DSM 16846</strain>
    </source>
</reference>
<name>A0A7X5Y705_9SPHN</name>
<dbReference type="SUPFAM" id="SSF53383">
    <property type="entry name" value="PLP-dependent transferases"/>
    <property type="match status" value="1"/>
</dbReference>
<evidence type="ECO:0000256" key="3">
    <source>
        <dbReference type="ARBA" id="ARBA00022679"/>
    </source>
</evidence>
<comment type="cofactor">
    <cofactor evidence="1">
        <name>pyridoxal 5'-phosphate</name>
        <dbReference type="ChEBI" id="CHEBI:597326"/>
    </cofactor>
</comment>
<keyword evidence="2 6" id="KW-0032">Aminotransferase</keyword>
<keyword evidence="4" id="KW-0663">Pyridoxal phosphate</keyword>
<accession>A0A7X5Y705</accession>